<dbReference type="RefSeq" id="WP_129349100.1">
    <property type="nucleotide sequence ID" value="NZ_CP026538.1"/>
</dbReference>
<reference evidence="2 3" key="1">
    <citation type="submission" date="2018-02" db="EMBL/GenBank/DDBJ databases">
        <title>Genome sequence of Desulfovibrio carbinolicus DSM 3852.</title>
        <authorList>
            <person name="Wilbanks E."/>
            <person name="Skennerton C.T."/>
            <person name="Orphan V.J."/>
        </authorList>
    </citation>
    <scope>NUCLEOTIDE SEQUENCE [LARGE SCALE GENOMIC DNA]</scope>
    <source>
        <strain evidence="2 3">DSM 3852</strain>
    </source>
</reference>
<feature type="domain" description="Type 4 secretion system PilS N-terminal" evidence="1">
    <location>
        <begin position="35"/>
        <end position="158"/>
    </location>
</feature>
<dbReference type="AlphaFoldDB" id="A0A4V0YQF5"/>
<dbReference type="Pfam" id="PF08805">
    <property type="entry name" value="PilS"/>
    <property type="match status" value="1"/>
</dbReference>
<dbReference type="KEGG" id="dcb:C3Y92_02235"/>
<evidence type="ECO:0000259" key="1">
    <source>
        <dbReference type="Pfam" id="PF08805"/>
    </source>
</evidence>
<dbReference type="InterPro" id="IPR014911">
    <property type="entry name" value="PilS_N"/>
</dbReference>
<dbReference type="Gene3D" id="3.30.1690.10">
    <property type="entry name" value="TcpA-like pilin"/>
    <property type="match status" value="1"/>
</dbReference>
<organism evidence="2 3">
    <name type="scientific">Solidesulfovibrio carbinolicus</name>
    <dbReference type="NCBI Taxonomy" id="296842"/>
    <lineage>
        <taxon>Bacteria</taxon>
        <taxon>Pseudomonadati</taxon>
        <taxon>Thermodesulfobacteriota</taxon>
        <taxon>Desulfovibrionia</taxon>
        <taxon>Desulfovibrionales</taxon>
        <taxon>Desulfovibrionaceae</taxon>
        <taxon>Solidesulfovibrio</taxon>
    </lineage>
</organism>
<name>A0A4V0YQF5_9BACT</name>
<dbReference type="EMBL" id="CP026538">
    <property type="protein sequence ID" value="QAZ66122.1"/>
    <property type="molecule type" value="Genomic_DNA"/>
</dbReference>
<keyword evidence="3" id="KW-1185">Reference proteome</keyword>
<protein>
    <submittedName>
        <fullName evidence="2">Pilus assembly protein PilS</fullName>
    </submittedName>
</protein>
<accession>A0A4V0YQF5</accession>
<gene>
    <name evidence="2" type="ORF">C3Y92_02235</name>
</gene>
<proteinExistence type="predicted"/>
<evidence type="ECO:0000313" key="2">
    <source>
        <dbReference type="EMBL" id="QAZ66122.1"/>
    </source>
</evidence>
<sequence>MTLLETLGAILVGLIILAGAALGLNAAFSSSKLGETEQNLVTLRMQIQHMFSGAADYSGLDNSLALKAGVVPKSFIKGESLKNAFGGDITLAPMTAEAAFSIELTTIPQEECTKLAKFQTDAWLGVDVNGHAVDRLSSTVVSDIVSYCEENNTILFTAR</sequence>
<dbReference type="InterPro" id="IPR045584">
    <property type="entry name" value="Pilin-like"/>
</dbReference>
<dbReference type="OrthoDB" id="5455405at2"/>
<dbReference type="SUPFAM" id="SSF54523">
    <property type="entry name" value="Pili subunits"/>
    <property type="match status" value="1"/>
</dbReference>
<dbReference type="Proteomes" id="UP000293296">
    <property type="component" value="Chromosome"/>
</dbReference>
<evidence type="ECO:0000313" key="3">
    <source>
        <dbReference type="Proteomes" id="UP000293296"/>
    </source>
</evidence>